<evidence type="ECO:0008006" key="3">
    <source>
        <dbReference type="Google" id="ProtNLM"/>
    </source>
</evidence>
<dbReference type="InterPro" id="IPR011009">
    <property type="entry name" value="Kinase-like_dom_sf"/>
</dbReference>
<dbReference type="EMBL" id="QWIO01001235">
    <property type="protein sequence ID" value="RMY76148.1"/>
    <property type="molecule type" value="Genomic_DNA"/>
</dbReference>
<evidence type="ECO:0000313" key="1">
    <source>
        <dbReference type="EMBL" id="RMY76148.1"/>
    </source>
</evidence>
<accession>A0A3M7EHP9</accession>
<dbReference type="Pfam" id="PF07387">
    <property type="entry name" value="Seadorna_VP7"/>
    <property type="match status" value="1"/>
</dbReference>
<organism evidence="1 2">
    <name type="scientific">Hortaea werneckii</name>
    <name type="common">Black yeast</name>
    <name type="synonym">Cladosporium werneckii</name>
    <dbReference type="NCBI Taxonomy" id="91943"/>
    <lineage>
        <taxon>Eukaryota</taxon>
        <taxon>Fungi</taxon>
        <taxon>Dikarya</taxon>
        <taxon>Ascomycota</taxon>
        <taxon>Pezizomycotina</taxon>
        <taxon>Dothideomycetes</taxon>
        <taxon>Dothideomycetidae</taxon>
        <taxon>Mycosphaerellales</taxon>
        <taxon>Teratosphaeriaceae</taxon>
        <taxon>Hortaea</taxon>
    </lineage>
</organism>
<evidence type="ECO:0000313" key="2">
    <source>
        <dbReference type="Proteomes" id="UP000269539"/>
    </source>
</evidence>
<reference evidence="1 2" key="1">
    <citation type="journal article" date="2018" name="BMC Genomics">
        <title>Genomic evidence for intraspecific hybridization in a clonal and extremely halotolerant yeast.</title>
        <authorList>
            <person name="Gostincar C."/>
            <person name="Stajich J.E."/>
            <person name="Zupancic J."/>
            <person name="Zalar P."/>
            <person name="Gunde-Cimerman N."/>
        </authorList>
    </citation>
    <scope>NUCLEOTIDE SEQUENCE [LARGE SCALE GENOMIC DNA]</scope>
    <source>
        <strain evidence="1 2">EXF-10513</strain>
    </source>
</reference>
<dbReference type="Gene3D" id="1.10.510.10">
    <property type="entry name" value="Transferase(Phosphotransferase) domain 1"/>
    <property type="match status" value="1"/>
</dbReference>
<comment type="caution">
    <text evidence="1">The sequence shown here is derived from an EMBL/GenBank/DDBJ whole genome shotgun (WGS) entry which is preliminary data.</text>
</comment>
<protein>
    <recommendedName>
        <fullName evidence="3">Protein kinase domain-containing protein</fullName>
    </recommendedName>
</protein>
<name>A0A3M7EHP9_HORWE</name>
<dbReference type="Proteomes" id="UP000269539">
    <property type="component" value="Unassembled WGS sequence"/>
</dbReference>
<dbReference type="AlphaFoldDB" id="A0A3M7EHP9"/>
<proteinExistence type="predicted"/>
<dbReference type="InterPro" id="IPR009973">
    <property type="entry name" value="Seadorna_VP7"/>
</dbReference>
<sequence>MDHTRHHYNFASIYPNLSSFPEVEGTVHKVPLSEEVAKAFAESVFLNYGTDGCVRCSHLEPLPIIKLAHPNKLARLRIQHEFDMLKEMRRHSLPVPIFDDNPMIDNEGVFGYRMKQLYPIDFSNTQVISDDLKTLVNQVHDSGFSHGDLNPSNVMRNGNGSLILIDPSRGGPLGQEVPHYVPSYQYEGTVFSTTTDEKYLKKYFSAVL</sequence>
<dbReference type="VEuPathDB" id="FungiDB:BTJ68_09471"/>
<gene>
    <name evidence="1" type="ORF">D0864_09705</name>
</gene>
<dbReference type="SUPFAM" id="SSF56112">
    <property type="entry name" value="Protein kinase-like (PK-like)"/>
    <property type="match status" value="1"/>
</dbReference>